<reference evidence="6" key="1">
    <citation type="journal article" date="2020" name="bioRxiv">
        <title>Comparative genomics of Chlamydomonas.</title>
        <authorList>
            <person name="Craig R.J."/>
            <person name="Hasan A.R."/>
            <person name="Ness R.W."/>
            <person name="Keightley P.D."/>
        </authorList>
    </citation>
    <scope>NUCLEOTIDE SEQUENCE</scope>
    <source>
        <strain evidence="6">CCAP 11/173</strain>
    </source>
</reference>
<keyword evidence="2 3" id="KW-0802">TPR repeat</keyword>
<evidence type="ECO:0000256" key="2">
    <source>
        <dbReference type="ARBA" id="ARBA00022803"/>
    </source>
</evidence>
<feature type="repeat" description="TPR" evidence="3">
    <location>
        <begin position="1107"/>
        <end position="1140"/>
    </location>
</feature>
<evidence type="ECO:0000313" key="7">
    <source>
        <dbReference type="Proteomes" id="UP000613740"/>
    </source>
</evidence>
<evidence type="ECO:0000256" key="1">
    <source>
        <dbReference type="ARBA" id="ARBA00022737"/>
    </source>
</evidence>
<feature type="region of interest" description="Disordered" evidence="5">
    <location>
        <begin position="1278"/>
        <end position="1298"/>
    </location>
</feature>
<dbReference type="SMART" id="SM00028">
    <property type="entry name" value="TPR"/>
    <property type="match status" value="7"/>
</dbReference>
<feature type="region of interest" description="Disordered" evidence="5">
    <location>
        <begin position="481"/>
        <end position="552"/>
    </location>
</feature>
<organism evidence="6 7">
    <name type="scientific">Chlamydomonas schloesseri</name>
    <dbReference type="NCBI Taxonomy" id="2026947"/>
    <lineage>
        <taxon>Eukaryota</taxon>
        <taxon>Viridiplantae</taxon>
        <taxon>Chlorophyta</taxon>
        <taxon>core chlorophytes</taxon>
        <taxon>Chlorophyceae</taxon>
        <taxon>CS clade</taxon>
        <taxon>Chlamydomonadales</taxon>
        <taxon>Chlamydomonadaceae</taxon>
        <taxon>Chlamydomonas</taxon>
    </lineage>
</organism>
<keyword evidence="4" id="KW-0175">Coiled coil</keyword>
<sequence length="1414" mass="155043">MKKFLRLCAENAAGCTVYVTETYAELLPFPGSIALGLLGEMIKVVNVAVANRTQLRNLYSRCETFLDIMLTYRDDLQDARCTKMLDKFVNYMQGVVAYTNAYKSRSALVRLLTGYSDKREYEEKCDDLKTLTEEVMLALALSANASLEFLRESWSNKIQPSSPAVPDVQYTVAATGGPEALIADPAKMRTVLGTLGAAVDTPAATGTSAVGLPVALPVEEVSSILAAYMDDKGPHRHIKQVDLRVLWRQQFGGSTVEVPWFTFWETFPSALRSNPLREDDVNKLEGRLGASLAADQQLTQEQRAARRAFEAAVERSNGEYVSVFELGSAFADDDLLPQVDAVIAAASTTAAADAAGGVSGGSLRSGLPPDPGHLCGRDDETDDVITKLKTQSVALIAPGGYGKSTLAGKVAHQLLKESTTPLKVAWVSLRKAQQVSEVVSRLLDALDVKQRNQLQVQDAGGYVDQDSAAKQIVDGLKQLLDKSPTANSSGSQQKQPVANGGASSTAEQSVNGNDASSEGPASSSSGGPGGPAADQPPTPAAGATNAQQQTASRHMQLPYELLLVLDDMEDALVDSGTTSFVQAVLKEALGGGSLLASRMRLLITSRMAVAAPLGMQSSRLEDKRLSGLPEAHACALLQQVMGLGADAPTTEKTQELRQLARACHCVPLVLLLVGDAVANGRLTVQDVVIKKKDSTSPIDVILKSLPQQHQLAMLQLSVFPTGFSADSATAVLGLQQERQFNNKTRGLLAELERYNMIHHMVQLDTGRLGLHAAVRDVVVQLGNTLGRQLLGNSLKELQAQIGVSSVLGQQSYDTIVSQLGSQLLSQAELRYIALVLGVLRECRDLHRQQDSKAAVWRLQEWQADVWAVARLLENLEPDQWPADMEVPDVMSVADFISEQGYWVESKLLFEAAFKKLHQAERKEKMARVRALIDYGYCLMSQGCYKDAESKCKEAKVLAAEVRDNSLQSKARNSLALTWKAQERFDEAQTELEAAIKLVPEDQVETEAMGIMLNRANCLRELGRFKDARALYEKVVAVRERQLAMDPASKAKQDKLATAYNNFGNCHLAEGRYEEAAALYEKARKLWDHLRLDKRGMAFTTAEDADVAYALVNLGHAAFWQGDYRRALGHYEESLKVRESWYGRDHLDVAESLEGKGICIAMLASQQQRQQEKGSGAAGKRRDGQQLGEQQPAALTDSRTLPAAAGDPKYKYEDAEGLLKRALNMRQSLQRQCPGHKAIALTRRWIAACHAEQRRYHLAQEELERALEELEQLAHVQPQQQAQRAFSDEQSSESIQRQQQFPETASISLALADVHRHQYSYNEAADRYTRVLEWHKAGVAQRTTQHHPEAAKALCGLALCRIQQHKFDDAEQHLLAAQKVVHQLLEQHPDKQAVHKAFYELAKARADAAASAIRR</sequence>
<evidence type="ECO:0000256" key="4">
    <source>
        <dbReference type="SAM" id="Coils"/>
    </source>
</evidence>
<dbReference type="OrthoDB" id="443949at2759"/>
<evidence type="ECO:0008006" key="8">
    <source>
        <dbReference type="Google" id="ProtNLM"/>
    </source>
</evidence>
<name>A0A835WV59_9CHLO</name>
<dbReference type="PROSITE" id="PS50005">
    <property type="entry name" value="TPR"/>
    <property type="match status" value="3"/>
</dbReference>
<dbReference type="Proteomes" id="UP000613740">
    <property type="component" value="Unassembled WGS sequence"/>
</dbReference>
<dbReference type="InterPro" id="IPR011990">
    <property type="entry name" value="TPR-like_helical_dom_sf"/>
</dbReference>
<evidence type="ECO:0000256" key="3">
    <source>
        <dbReference type="PROSITE-ProRule" id="PRU00339"/>
    </source>
</evidence>
<feature type="compositionally biased region" description="Low complexity" evidence="5">
    <location>
        <begin position="540"/>
        <end position="551"/>
    </location>
</feature>
<dbReference type="PANTHER" id="PTHR45641:SF19">
    <property type="entry name" value="NEPHROCYSTIN-3"/>
    <property type="match status" value="1"/>
</dbReference>
<feature type="compositionally biased region" description="Low complexity" evidence="5">
    <location>
        <begin position="515"/>
        <end position="533"/>
    </location>
</feature>
<feature type="coiled-coil region" evidence="4">
    <location>
        <begin position="1211"/>
        <end position="1275"/>
    </location>
</feature>
<dbReference type="CDD" id="cd21037">
    <property type="entry name" value="MLKL_NTD"/>
    <property type="match status" value="1"/>
</dbReference>
<evidence type="ECO:0000256" key="5">
    <source>
        <dbReference type="SAM" id="MobiDB-lite"/>
    </source>
</evidence>
<dbReference type="InterPro" id="IPR027417">
    <property type="entry name" value="P-loop_NTPase"/>
</dbReference>
<feature type="repeat" description="TPR" evidence="3">
    <location>
        <begin position="1056"/>
        <end position="1089"/>
    </location>
</feature>
<dbReference type="InterPro" id="IPR059179">
    <property type="entry name" value="MLKL-like_MCAfunc"/>
</dbReference>
<evidence type="ECO:0000313" key="6">
    <source>
        <dbReference type="EMBL" id="KAG2453286.1"/>
    </source>
</evidence>
<protein>
    <recommendedName>
        <fullName evidence="8">NB-ARC domain-containing protein</fullName>
    </recommendedName>
</protein>
<dbReference type="Gene3D" id="3.40.50.300">
    <property type="entry name" value="P-loop containing nucleotide triphosphate hydrolases"/>
    <property type="match status" value="1"/>
</dbReference>
<comment type="caution">
    <text evidence="6">The sequence shown here is derived from an EMBL/GenBank/DDBJ whole genome shotgun (WGS) entry which is preliminary data.</text>
</comment>
<keyword evidence="1" id="KW-0677">Repeat</keyword>
<feature type="repeat" description="TPR" evidence="3">
    <location>
        <begin position="968"/>
        <end position="1001"/>
    </location>
</feature>
<dbReference type="EMBL" id="JAEHOD010000004">
    <property type="protein sequence ID" value="KAG2453286.1"/>
    <property type="molecule type" value="Genomic_DNA"/>
</dbReference>
<gene>
    <name evidence="6" type="ORF">HYH02_002609</name>
</gene>
<proteinExistence type="predicted"/>
<keyword evidence="7" id="KW-1185">Reference proteome</keyword>
<dbReference type="Pfam" id="PF13424">
    <property type="entry name" value="TPR_12"/>
    <property type="match status" value="2"/>
</dbReference>
<accession>A0A835WV59</accession>
<dbReference type="SUPFAM" id="SSF52540">
    <property type="entry name" value="P-loop containing nucleoside triphosphate hydrolases"/>
    <property type="match status" value="1"/>
</dbReference>
<feature type="compositionally biased region" description="Polar residues" evidence="5">
    <location>
        <begin position="484"/>
        <end position="514"/>
    </location>
</feature>
<feature type="region of interest" description="Disordered" evidence="5">
    <location>
        <begin position="1169"/>
        <end position="1206"/>
    </location>
</feature>
<dbReference type="PANTHER" id="PTHR45641">
    <property type="entry name" value="TETRATRICOPEPTIDE REPEAT PROTEIN (AFU_ORTHOLOGUE AFUA_6G03870)"/>
    <property type="match status" value="1"/>
</dbReference>
<dbReference type="InterPro" id="IPR019734">
    <property type="entry name" value="TPR_rpt"/>
</dbReference>
<dbReference type="Gene3D" id="1.25.40.10">
    <property type="entry name" value="Tetratricopeptide repeat domain"/>
    <property type="match status" value="3"/>
</dbReference>
<dbReference type="SUPFAM" id="SSF48452">
    <property type="entry name" value="TPR-like"/>
    <property type="match status" value="2"/>
</dbReference>